<dbReference type="GO" id="GO:0016874">
    <property type="term" value="F:ligase activity"/>
    <property type="evidence" value="ECO:0007669"/>
    <property type="project" value="UniProtKB-KW"/>
</dbReference>
<accession>A0A1G7QKI9</accession>
<sequence>MSAPLDPRETRSDAERAAELAERLPAQIARAQAATPHFAETLADVDSQRITTREALAGLPVLRKADLIQRQADAPPFGGLVAEDSGPFERVFQSPGPIYEPQGGGTDVWRFARALRAAGVERGGGIVHNTFSYHFMPAGFMFDSAGKALDCPVFPAGPGQSEQQVRAMAQLRPRYYTGTPSFLNILLEKADELGLAVDSLERGLVTAEPLPASLVDHFRTRGIEVFECYGTADLGLIAYQTEAREGLVVDEDVVVEIVHPGTGTPVADGEVGEVVVTTLNPDYPLIRFATGDLSAVMPGTCPTGRTKMRIRGWMGRADQTTKVRGVFVHPEQIQELVGRFDAVRRARLVVEQADHRDVATLYCETADSGDGLAERIAETFRAVCTVGAEVHLAAPDTLPNDGKVIADQR</sequence>
<evidence type="ECO:0000313" key="3">
    <source>
        <dbReference type="Proteomes" id="UP000199415"/>
    </source>
</evidence>
<proteinExistence type="predicted"/>
<dbReference type="Gene3D" id="3.30.300.30">
    <property type="match status" value="1"/>
</dbReference>
<name>A0A1G7QKI9_9PROT</name>
<dbReference type="SUPFAM" id="SSF56801">
    <property type="entry name" value="Acetyl-CoA synthetase-like"/>
    <property type="match status" value="1"/>
</dbReference>
<dbReference type="EMBL" id="FNCE01000004">
    <property type="protein sequence ID" value="SDF98419.1"/>
    <property type="molecule type" value="Genomic_DNA"/>
</dbReference>
<dbReference type="Proteomes" id="UP000199415">
    <property type="component" value="Unassembled WGS sequence"/>
</dbReference>
<keyword evidence="2" id="KW-0436">Ligase</keyword>
<dbReference type="InterPro" id="IPR042099">
    <property type="entry name" value="ANL_N_sf"/>
</dbReference>
<evidence type="ECO:0000313" key="2">
    <source>
        <dbReference type="EMBL" id="SDF98419.1"/>
    </source>
</evidence>
<dbReference type="OrthoDB" id="580775at2"/>
<dbReference type="PANTHER" id="PTHR43845">
    <property type="entry name" value="BLR5969 PROTEIN"/>
    <property type="match status" value="1"/>
</dbReference>
<dbReference type="InterPro" id="IPR045851">
    <property type="entry name" value="AMP-bd_C_sf"/>
</dbReference>
<dbReference type="Gene3D" id="3.40.50.12780">
    <property type="entry name" value="N-terminal domain of ligase-like"/>
    <property type="match status" value="1"/>
</dbReference>
<feature type="domain" description="AMP-dependent synthetase/ligase" evidence="1">
    <location>
        <begin position="162"/>
        <end position="277"/>
    </location>
</feature>
<protein>
    <submittedName>
        <fullName evidence="2">Phenylacetate-CoA ligase</fullName>
    </submittedName>
</protein>
<dbReference type="AlphaFoldDB" id="A0A1G7QKI9"/>
<reference evidence="2 3" key="1">
    <citation type="submission" date="2016-10" db="EMBL/GenBank/DDBJ databases">
        <authorList>
            <person name="de Groot N.N."/>
        </authorList>
    </citation>
    <scope>NUCLEOTIDE SEQUENCE [LARGE SCALE GENOMIC DNA]</scope>
    <source>
        <strain evidence="2 3">DSM 25584</strain>
    </source>
</reference>
<evidence type="ECO:0000259" key="1">
    <source>
        <dbReference type="Pfam" id="PF00501"/>
    </source>
</evidence>
<dbReference type="STRING" id="1082479.SAMN05216241_10426"/>
<gene>
    <name evidence="2" type="ORF">SAMN05216241_10426</name>
</gene>
<organism evidence="2 3">
    <name type="scientific">Limimonas halophila</name>
    <dbReference type="NCBI Taxonomy" id="1082479"/>
    <lineage>
        <taxon>Bacteria</taxon>
        <taxon>Pseudomonadati</taxon>
        <taxon>Pseudomonadota</taxon>
        <taxon>Alphaproteobacteria</taxon>
        <taxon>Rhodospirillales</taxon>
        <taxon>Rhodovibrionaceae</taxon>
        <taxon>Limimonas</taxon>
    </lineage>
</organism>
<dbReference type="Pfam" id="PF00501">
    <property type="entry name" value="AMP-binding"/>
    <property type="match status" value="1"/>
</dbReference>
<keyword evidence="3" id="KW-1185">Reference proteome</keyword>
<dbReference type="InterPro" id="IPR000873">
    <property type="entry name" value="AMP-dep_synth/lig_dom"/>
</dbReference>
<dbReference type="RefSeq" id="WP_090019428.1">
    <property type="nucleotide sequence ID" value="NZ_FNCE01000004.1"/>
</dbReference>
<dbReference type="PANTHER" id="PTHR43845:SF1">
    <property type="entry name" value="BLR5969 PROTEIN"/>
    <property type="match status" value="1"/>
</dbReference>